<feature type="binding site" evidence="4">
    <location>
        <position position="149"/>
    </location>
    <ligand>
        <name>GTP</name>
        <dbReference type="ChEBI" id="CHEBI:37565"/>
    </ligand>
</feature>
<dbReference type="GO" id="GO:0051301">
    <property type="term" value="P:cell division"/>
    <property type="evidence" value="ECO:0007669"/>
    <property type="project" value="UniProtKB-KW"/>
</dbReference>
<comment type="subunit">
    <text evidence="4">Homodimer. Polymerizes to form a dynamic ring structure in a strictly GTP-dependent manner. Interacts directly with several other division proteins.</text>
</comment>
<dbReference type="Gene3D" id="3.30.1330.20">
    <property type="entry name" value="Tubulin/FtsZ, C-terminal domain"/>
    <property type="match status" value="1"/>
</dbReference>
<dbReference type="InterPro" id="IPR000158">
    <property type="entry name" value="Cell_div_FtsZ"/>
</dbReference>
<feature type="domain" description="Tubulin/FtsZ 2-layer sandwich" evidence="8">
    <location>
        <begin position="212"/>
        <end position="333"/>
    </location>
</feature>
<keyword evidence="3 4" id="KW-0342">GTP-binding</keyword>
<name>A0ABT8R6K7_9BACT</name>
<feature type="binding site" evidence="4">
    <location>
        <position position="145"/>
    </location>
    <ligand>
        <name>GTP</name>
        <dbReference type="ChEBI" id="CHEBI:37565"/>
    </ligand>
</feature>
<dbReference type="InterPro" id="IPR024757">
    <property type="entry name" value="FtsZ_C"/>
</dbReference>
<comment type="caution">
    <text evidence="9">The sequence shown here is derived from an EMBL/GenBank/DDBJ whole genome shotgun (WGS) entry which is preliminary data.</text>
</comment>
<evidence type="ECO:0000256" key="4">
    <source>
        <dbReference type="HAMAP-Rule" id="MF_00909"/>
    </source>
</evidence>
<accession>A0ABT8R6K7</accession>
<evidence type="ECO:0000259" key="7">
    <source>
        <dbReference type="SMART" id="SM00864"/>
    </source>
</evidence>
<evidence type="ECO:0000256" key="5">
    <source>
        <dbReference type="NCBIfam" id="TIGR00065"/>
    </source>
</evidence>
<comment type="subcellular location">
    <subcellularLocation>
        <location evidence="4">Cytoplasm</location>
    </subcellularLocation>
    <text evidence="4">Assembles at midcell at the inner surface of the cytoplasmic membrane.</text>
</comment>
<keyword evidence="4 9" id="KW-0132">Cell division</keyword>
<dbReference type="Gene3D" id="3.40.50.1440">
    <property type="entry name" value="Tubulin/FtsZ, GTPase domain"/>
    <property type="match status" value="1"/>
</dbReference>
<dbReference type="RefSeq" id="WP_302038544.1">
    <property type="nucleotide sequence ID" value="NZ_JAUKPO010000008.1"/>
</dbReference>
<evidence type="ECO:0000256" key="6">
    <source>
        <dbReference type="SAM" id="MobiDB-lite"/>
    </source>
</evidence>
<evidence type="ECO:0000256" key="2">
    <source>
        <dbReference type="ARBA" id="ARBA00022741"/>
    </source>
</evidence>
<keyword evidence="2 4" id="KW-0547">Nucleotide-binding</keyword>
<protein>
    <recommendedName>
        <fullName evidence="4 5">Cell division protein FtsZ</fullName>
    </recommendedName>
</protein>
<dbReference type="CDD" id="cd02201">
    <property type="entry name" value="FtsZ_type1"/>
    <property type="match status" value="1"/>
</dbReference>
<feature type="domain" description="Tubulin/FtsZ GTPase" evidence="7">
    <location>
        <begin position="18"/>
        <end position="210"/>
    </location>
</feature>
<keyword evidence="10" id="KW-1185">Reference proteome</keyword>
<feature type="binding site" evidence="4">
    <location>
        <begin position="114"/>
        <end position="116"/>
    </location>
    <ligand>
        <name>GTP</name>
        <dbReference type="ChEBI" id="CHEBI:37565"/>
    </ligand>
</feature>
<dbReference type="EMBL" id="JAUKPO010000008">
    <property type="protein sequence ID" value="MDO1447740.1"/>
    <property type="molecule type" value="Genomic_DNA"/>
</dbReference>
<dbReference type="InterPro" id="IPR003008">
    <property type="entry name" value="Tubulin_FtsZ_GTPase"/>
</dbReference>
<evidence type="ECO:0000313" key="10">
    <source>
        <dbReference type="Proteomes" id="UP001168528"/>
    </source>
</evidence>
<evidence type="ECO:0000313" key="9">
    <source>
        <dbReference type="EMBL" id="MDO1447740.1"/>
    </source>
</evidence>
<dbReference type="InterPro" id="IPR008280">
    <property type="entry name" value="Tub_FtsZ_C"/>
</dbReference>
<dbReference type="PRINTS" id="PR00423">
    <property type="entry name" value="CELLDVISFTSZ"/>
</dbReference>
<evidence type="ECO:0000256" key="3">
    <source>
        <dbReference type="ARBA" id="ARBA00023134"/>
    </source>
</evidence>
<evidence type="ECO:0000256" key="1">
    <source>
        <dbReference type="ARBA" id="ARBA00009690"/>
    </source>
</evidence>
<dbReference type="NCBIfam" id="TIGR00065">
    <property type="entry name" value="ftsZ"/>
    <property type="match status" value="1"/>
</dbReference>
<dbReference type="PANTHER" id="PTHR30314:SF3">
    <property type="entry name" value="MITOCHONDRIAL DIVISION PROTEIN FSZA"/>
    <property type="match status" value="1"/>
</dbReference>
<dbReference type="HAMAP" id="MF_00909">
    <property type="entry name" value="FtsZ"/>
    <property type="match status" value="1"/>
</dbReference>
<dbReference type="InterPro" id="IPR037103">
    <property type="entry name" value="Tubulin/FtsZ-like_C"/>
</dbReference>
<comment type="function">
    <text evidence="4">Essential cell division protein that forms a contractile ring structure (Z ring) at the future cell division site. The regulation of the ring assembly controls the timing and the location of cell division. One of the functions of the FtsZ ring is to recruit other cell division proteins to the septum to produce a new cell wall between the dividing cells. Binds GTP and shows GTPase activity.</text>
</comment>
<reference evidence="9" key="1">
    <citation type="submission" date="2023-07" db="EMBL/GenBank/DDBJ databases">
        <title>The genome sequence of Rhodocytophaga aerolata KACC 12507.</title>
        <authorList>
            <person name="Zhang X."/>
        </authorList>
    </citation>
    <scope>NUCLEOTIDE SEQUENCE</scope>
    <source>
        <strain evidence="9">KACC 12507</strain>
    </source>
</reference>
<dbReference type="Pfam" id="PF00091">
    <property type="entry name" value="Tubulin"/>
    <property type="match status" value="1"/>
</dbReference>
<feature type="compositionally biased region" description="Basic and acidic residues" evidence="6">
    <location>
        <begin position="423"/>
        <end position="434"/>
    </location>
</feature>
<sequence>MTKGAAYFFDIPAKRKPLIKVIGIGGGGSNAVSFMYKQGIKDVEFVVCHTNAKALIQCPVPNKLQLGSKIAQGMGSGSNPEKGKMAAEETIEDIYELFDSSTKMVFITAAMGGGTGTGAAPVLAAVAKERDVLTIGIVTSPFGFEGRKKKEQAYWGIEYLKANCDAVIVILNDKLREIYGNLSISEAFRRADEVMLSAVKSIAEIITVPGYVNVDFADIKMIIKNSVVAVMGTAKTSGENRALRAAEEALSSPLLNKRDIHGAQKILLSIVSGVKAELQVEELMTITDYIITKAGKEAEDVIFGHGIDQSLGESIQVTIIATGFNENLSEMMGTQVDEVPDTSPLLIAKTGDKHLIWDSPTPEIGFGMYFPKSKQPDIQEQSTEASADTQILETPDTVEKTLSLFEAPQLTPTLAKTQATNAGKEEIRATRTEDQPAAADPGKQEEKKTKFASFWKKLKDSLW</sequence>
<gene>
    <name evidence="4 9" type="primary">ftsZ</name>
    <name evidence="9" type="ORF">Q0590_15825</name>
</gene>
<dbReference type="SMART" id="SM00864">
    <property type="entry name" value="Tubulin"/>
    <property type="match status" value="1"/>
</dbReference>
<dbReference type="Pfam" id="PF12327">
    <property type="entry name" value="FtsZ_C"/>
    <property type="match status" value="1"/>
</dbReference>
<dbReference type="InterPro" id="IPR045061">
    <property type="entry name" value="FtsZ/CetZ"/>
</dbReference>
<dbReference type="Proteomes" id="UP001168528">
    <property type="component" value="Unassembled WGS sequence"/>
</dbReference>
<feature type="binding site" evidence="4">
    <location>
        <position position="192"/>
    </location>
    <ligand>
        <name>GTP</name>
        <dbReference type="ChEBI" id="CHEBI:37565"/>
    </ligand>
</feature>
<organism evidence="9 10">
    <name type="scientific">Rhodocytophaga aerolata</name>
    <dbReference type="NCBI Taxonomy" id="455078"/>
    <lineage>
        <taxon>Bacteria</taxon>
        <taxon>Pseudomonadati</taxon>
        <taxon>Bacteroidota</taxon>
        <taxon>Cytophagia</taxon>
        <taxon>Cytophagales</taxon>
        <taxon>Rhodocytophagaceae</taxon>
        <taxon>Rhodocytophaga</taxon>
    </lineage>
</organism>
<evidence type="ECO:0000259" key="8">
    <source>
        <dbReference type="SMART" id="SM00865"/>
    </source>
</evidence>
<dbReference type="PANTHER" id="PTHR30314">
    <property type="entry name" value="CELL DIVISION PROTEIN FTSZ-RELATED"/>
    <property type="match status" value="1"/>
</dbReference>
<comment type="similarity">
    <text evidence="1 4">Belongs to the FtsZ family.</text>
</comment>
<dbReference type="SMART" id="SM00865">
    <property type="entry name" value="Tubulin_C"/>
    <property type="match status" value="1"/>
</dbReference>
<dbReference type="InterPro" id="IPR018316">
    <property type="entry name" value="Tubulin/FtsZ_2-layer-sand-dom"/>
</dbReference>
<feature type="compositionally biased region" description="Polar residues" evidence="6">
    <location>
        <begin position="410"/>
        <end position="421"/>
    </location>
</feature>
<feature type="binding site" evidence="4">
    <location>
        <begin position="26"/>
        <end position="30"/>
    </location>
    <ligand>
        <name>GTP</name>
        <dbReference type="ChEBI" id="CHEBI:37565"/>
    </ligand>
</feature>
<keyword evidence="4" id="KW-0963">Cytoplasm</keyword>
<feature type="region of interest" description="Disordered" evidence="6">
    <location>
        <begin position="409"/>
        <end position="450"/>
    </location>
</feature>
<dbReference type="InterPro" id="IPR036525">
    <property type="entry name" value="Tubulin/FtsZ_GTPase_sf"/>
</dbReference>
<dbReference type="SUPFAM" id="SSF55307">
    <property type="entry name" value="Tubulin C-terminal domain-like"/>
    <property type="match status" value="1"/>
</dbReference>
<proteinExistence type="inferred from homology"/>
<keyword evidence="4" id="KW-0131">Cell cycle</keyword>
<keyword evidence="4" id="KW-0717">Septation</keyword>
<dbReference type="SUPFAM" id="SSF52490">
    <property type="entry name" value="Tubulin nucleotide-binding domain-like"/>
    <property type="match status" value="1"/>
</dbReference>